<dbReference type="InterPro" id="IPR025877">
    <property type="entry name" value="MobA-like_NTP_Trfase"/>
</dbReference>
<feature type="domain" description="MobA-like NTP transferase" evidence="1">
    <location>
        <begin position="3"/>
        <end position="98"/>
    </location>
</feature>
<keyword evidence="3" id="KW-1185">Reference proteome</keyword>
<gene>
    <name evidence="2" type="ORF">QP027_04310</name>
</gene>
<sequence length="127" mass="13204">MSEDPPFGGPVAGIAAGVSRLSTDFVAVLSVDAPRSARLLPALYSAVESSTSDCAVVRSSDGFVQPLCALWRKTSLLAALDALGDPRDKSAKSLLRHAKSVAEIAGNGDERDYDTAAELSELGDVQL</sequence>
<protein>
    <submittedName>
        <fullName evidence="2">NTP transferase domain-containing protein</fullName>
    </submittedName>
</protein>
<evidence type="ECO:0000313" key="3">
    <source>
        <dbReference type="Proteomes" id="UP001225598"/>
    </source>
</evidence>
<dbReference type="RefSeq" id="WP_284826282.1">
    <property type="nucleotide sequence ID" value="NZ_CP126969.1"/>
</dbReference>
<dbReference type="GO" id="GO:0016740">
    <property type="term" value="F:transferase activity"/>
    <property type="evidence" value="ECO:0007669"/>
    <property type="project" value="UniProtKB-KW"/>
</dbReference>
<dbReference type="Gene3D" id="3.90.550.10">
    <property type="entry name" value="Spore Coat Polysaccharide Biosynthesis Protein SpsA, Chain A"/>
    <property type="match status" value="1"/>
</dbReference>
<name>A0ABY8VH17_9CORY</name>
<accession>A0ABY8VH17</accession>
<organism evidence="2 3">
    <name type="scientific">Corynebacterium breve</name>
    <dbReference type="NCBI Taxonomy" id="3049799"/>
    <lineage>
        <taxon>Bacteria</taxon>
        <taxon>Bacillati</taxon>
        <taxon>Actinomycetota</taxon>
        <taxon>Actinomycetes</taxon>
        <taxon>Mycobacteriales</taxon>
        <taxon>Corynebacteriaceae</taxon>
        <taxon>Corynebacterium</taxon>
    </lineage>
</organism>
<dbReference type="Proteomes" id="UP001225598">
    <property type="component" value="Chromosome"/>
</dbReference>
<dbReference type="SUPFAM" id="SSF53448">
    <property type="entry name" value="Nucleotide-diphospho-sugar transferases"/>
    <property type="match status" value="1"/>
</dbReference>
<evidence type="ECO:0000259" key="1">
    <source>
        <dbReference type="Pfam" id="PF12804"/>
    </source>
</evidence>
<reference evidence="2 3" key="1">
    <citation type="submission" date="2023-05" db="EMBL/GenBank/DDBJ databases">
        <title>Corynebacterium suedekumii sp. nov. and Corynebacterium breve sp. nov. isolated from raw cow's milk.</title>
        <authorList>
            <person name="Baer M.K."/>
            <person name="Mehl L."/>
            <person name="Hellmuth R."/>
            <person name="Marke G."/>
            <person name="Lipski A."/>
        </authorList>
    </citation>
    <scope>NUCLEOTIDE SEQUENCE [LARGE SCALE GENOMIC DNA]</scope>
    <source>
        <strain evidence="2 3">R4</strain>
    </source>
</reference>
<evidence type="ECO:0000313" key="2">
    <source>
        <dbReference type="EMBL" id="WIM68622.1"/>
    </source>
</evidence>
<dbReference type="InterPro" id="IPR029044">
    <property type="entry name" value="Nucleotide-diphossugar_trans"/>
</dbReference>
<proteinExistence type="predicted"/>
<dbReference type="EMBL" id="CP126969">
    <property type="protein sequence ID" value="WIM68622.1"/>
    <property type="molecule type" value="Genomic_DNA"/>
</dbReference>
<dbReference type="Pfam" id="PF12804">
    <property type="entry name" value="NTP_transf_3"/>
    <property type="match status" value="1"/>
</dbReference>
<keyword evidence="2" id="KW-0808">Transferase</keyword>